<dbReference type="InterPro" id="IPR059052">
    <property type="entry name" value="HH_YbhG-like"/>
</dbReference>
<feature type="signal peptide" evidence="4">
    <location>
        <begin position="1"/>
        <end position="19"/>
    </location>
</feature>
<dbReference type="EMBL" id="PVEP01000005">
    <property type="protein sequence ID" value="PQV56157.1"/>
    <property type="molecule type" value="Genomic_DNA"/>
</dbReference>
<protein>
    <submittedName>
        <fullName evidence="6">HlyD family secretion protein</fullName>
    </submittedName>
</protein>
<evidence type="ECO:0000256" key="1">
    <source>
        <dbReference type="ARBA" id="ARBA00004196"/>
    </source>
</evidence>
<dbReference type="Pfam" id="PF25881">
    <property type="entry name" value="HH_YBHG"/>
    <property type="match status" value="1"/>
</dbReference>
<gene>
    <name evidence="6" type="ORF">LX70_02421</name>
</gene>
<keyword evidence="2 3" id="KW-0175">Coiled coil</keyword>
<evidence type="ECO:0000256" key="3">
    <source>
        <dbReference type="SAM" id="Coils"/>
    </source>
</evidence>
<comment type="caution">
    <text evidence="6">The sequence shown here is derived from an EMBL/GenBank/DDBJ whole genome shotgun (WGS) entry which is preliminary data.</text>
</comment>
<feature type="coiled-coil region" evidence="3">
    <location>
        <begin position="66"/>
        <end position="129"/>
    </location>
</feature>
<keyword evidence="4" id="KW-0732">Signal</keyword>
<keyword evidence="7" id="KW-1185">Reference proteome</keyword>
<accession>A0A2S8S5S6</accession>
<sequence length="318" mass="33059">MSSFICAVPVISALFNACAPVPPFATGYVEGEYVLVAPVAVAQIAALSVKRGDRVEAGQTLVEMERRDAEIALSQAEAARAQAESQLANLLEGRRPEEIRVIEATLASARAQLAEAERTEARLQSLADRGSATTAQAEDAATAASIARARVAEAEANLAVAKLPARPQEIAAAEAAVAGAKATVDQAAWNLSQRRLASAADGVIFDVIRDAGELAGPSAPVLSMLPDGAVKLRLYIPEPELADVSIGSKLTVHCDGCGAGQTALVTYISDSPEFTPPVIYSLQNRQTLVYLIEARPDPGSAALKPGQIVDVDLPGSAK</sequence>
<feature type="chain" id="PRO_5015410951" evidence="4">
    <location>
        <begin position="20"/>
        <end position="318"/>
    </location>
</feature>
<evidence type="ECO:0000313" key="7">
    <source>
        <dbReference type="Proteomes" id="UP000238338"/>
    </source>
</evidence>
<evidence type="ECO:0000259" key="5">
    <source>
        <dbReference type="Pfam" id="PF25881"/>
    </source>
</evidence>
<proteinExistence type="predicted"/>
<dbReference type="GO" id="GO:0030313">
    <property type="term" value="C:cell envelope"/>
    <property type="evidence" value="ECO:0007669"/>
    <property type="project" value="UniProtKB-SubCell"/>
</dbReference>
<name>A0A2S8S5S6_9RHOB</name>
<dbReference type="Proteomes" id="UP000238338">
    <property type="component" value="Unassembled WGS sequence"/>
</dbReference>
<dbReference type="PANTHER" id="PTHR32347:SF23">
    <property type="entry name" value="BLL5650 PROTEIN"/>
    <property type="match status" value="1"/>
</dbReference>
<evidence type="ECO:0000256" key="2">
    <source>
        <dbReference type="ARBA" id="ARBA00023054"/>
    </source>
</evidence>
<dbReference type="Gene3D" id="1.10.287.470">
    <property type="entry name" value="Helix hairpin bin"/>
    <property type="match status" value="2"/>
</dbReference>
<dbReference type="RefSeq" id="WP_105515029.1">
    <property type="nucleotide sequence ID" value="NZ_PVEP01000005.1"/>
</dbReference>
<dbReference type="PANTHER" id="PTHR32347">
    <property type="entry name" value="EFFLUX SYSTEM COMPONENT YKNX-RELATED"/>
    <property type="match status" value="1"/>
</dbReference>
<dbReference type="OrthoDB" id="9809385at2"/>
<evidence type="ECO:0000313" key="6">
    <source>
        <dbReference type="EMBL" id="PQV56157.1"/>
    </source>
</evidence>
<reference evidence="6 7" key="1">
    <citation type="submission" date="2018-02" db="EMBL/GenBank/DDBJ databases">
        <title>Genomic Encyclopedia of Archaeal and Bacterial Type Strains, Phase II (KMG-II): from individual species to whole genera.</title>
        <authorList>
            <person name="Goeker M."/>
        </authorList>
    </citation>
    <scope>NUCLEOTIDE SEQUENCE [LARGE SCALE GENOMIC DNA]</scope>
    <source>
        <strain evidence="6 7">DSM 18921</strain>
    </source>
</reference>
<dbReference type="Gene3D" id="2.40.50.100">
    <property type="match status" value="1"/>
</dbReference>
<dbReference type="InterPro" id="IPR050465">
    <property type="entry name" value="UPF0194_transport"/>
</dbReference>
<organism evidence="6 7">
    <name type="scientific">Albidovulum denitrificans</name>
    <dbReference type="NCBI Taxonomy" id="404881"/>
    <lineage>
        <taxon>Bacteria</taxon>
        <taxon>Pseudomonadati</taxon>
        <taxon>Pseudomonadota</taxon>
        <taxon>Alphaproteobacteria</taxon>
        <taxon>Rhodobacterales</taxon>
        <taxon>Paracoccaceae</taxon>
        <taxon>Albidovulum</taxon>
    </lineage>
</organism>
<evidence type="ECO:0000256" key="4">
    <source>
        <dbReference type="SAM" id="SignalP"/>
    </source>
</evidence>
<feature type="domain" description="YbhG-like alpha-helical hairpin" evidence="5">
    <location>
        <begin position="64"/>
        <end position="191"/>
    </location>
</feature>
<dbReference type="AlphaFoldDB" id="A0A2S8S5S6"/>
<comment type="subcellular location">
    <subcellularLocation>
        <location evidence="1">Cell envelope</location>
    </subcellularLocation>
</comment>